<accession>A0AAD8HDR6</accession>
<dbReference type="EMBL" id="JAUIZM010000009">
    <property type="protein sequence ID" value="KAK1364227.1"/>
    <property type="molecule type" value="Genomic_DNA"/>
</dbReference>
<dbReference type="InterPro" id="IPR004864">
    <property type="entry name" value="LEA_2"/>
</dbReference>
<gene>
    <name evidence="3" type="ORF">POM88_039788</name>
</gene>
<evidence type="ECO:0000313" key="3">
    <source>
        <dbReference type="EMBL" id="KAK1364227.1"/>
    </source>
</evidence>
<feature type="transmembrane region" description="Helical" evidence="1">
    <location>
        <begin position="16"/>
        <end position="40"/>
    </location>
</feature>
<dbReference type="PANTHER" id="PTHR31852">
    <property type="entry name" value="LATE EMBRYOGENESIS ABUNDANT (LEA) HYDROXYPROLINE-RICH GLYCOPROTEIN FAMILY"/>
    <property type="match status" value="1"/>
</dbReference>
<keyword evidence="1" id="KW-0812">Transmembrane</keyword>
<name>A0AAD8HDR6_9APIA</name>
<keyword evidence="3" id="KW-0675">Receptor</keyword>
<proteinExistence type="predicted"/>
<evidence type="ECO:0000313" key="4">
    <source>
        <dbReference type="Proteomes" id="UP001237642"/>
    </source>
</evidence>
<dbReference type="GO" id="GO:0016301">
    <property type="term" value="F:kinase activity"/>
    <property type="evidence" value="ECO:0007669"/>
    <property type="project" value="UniProtKB-KW"/>
</dbReference>
<reference evidence="3" key="2">
    <citation type="submission" date="2023-05" db="EMBL/GenBank/DDBJ databases">
        <authorList>
            <person name="Schelkunov M.I."/>
        </authorList>
    </citation>
    <scope>NUCLEOTIDE SEQUENCE</scope>
    <source>
        <strain evidence="3">Hsosn_3</strain>
        <tissue evidence="3">Leaf</tissue>
    </source>
</reference>
<dbReference type="AlphaFoldDB" id="A0AAD8HDR6"/>
<dbReference type="InterPro" id="IPR055301">
    <property type="entry name" value="Lea14-like_2"/>
</dbReference>
<feature type="domain" description="Late embryogenesis abundant protein LEA-2 subgroup" evidence="2">
    <location>
        <begin position="73"/>
        <end position="180"/>
    </location>
</feature>
<comment type="caution">
    <text evidence="3">The sequence shown here is derived from an EMBL/GenBank/DDBJ whole genome shotgun (WGS) entry which is preliminary data.</text>
</comment>
<sequence>MDDPYRSKPRRGRTNLASCLVAAVFLLCIGAAITTVYFILFKPKHPQIAVNAVQFPTFTLSNGTVNFTFFQFVTVTNPNRDTFTHYDSSLQLDYSGDPVGFVFIPAGRIYAGRSQRMSAKFEVDRYPVPEKRRVAAVVGDGVAAATTAEDVMEIETKMKLVGRVRVLKVFTHRVESEVKCSVDVRVTDGSVLALHC</sequence>
<dbReference type="Pfam" id="PF03168">
    <property type="entry name" value="LEA_2"/>
    <property type="match status" value="1"/>
</dbReference>
<organism evidence="3 4">
    <name type="scientific">Heracleum sosnowskyi</name>
    <dbReference type="NCBI Taxonomy" id="360622"/>
    <lineage>
        <taxon>Eukaryota</taxon>
        <taxon>Viridiplantae</taxon>
        <taxon>Streptophyta</taxon>
        <taxon>Embryophyta</taxon>
        <taxon>Tracheophyta</taxon>
        <taxon>Spermatophyta</taxon>
        <taxon>Magnoliopsida</taxon>
        <taxon>eudicotyledons</taxon>
        <taxon>Gunneridae</taxon>
        <taxon>Pentapetalae</taxon>
        <taxon>asterids</taxon>
        <taxon>campanulids</taxon>
        <taxon>Apiales</taxon>
        <taxon>Apiaceae</taxon>
        <taxon>Apioideae</taxon>
        <taxon>apioid superclade</taxon>
        <taxon>Tordylieae</taxon>
        <taxon>Tordyliinae</taxon>
        <taxon>Heracleum</taxon>
    </lineage>
</organism>
<keyword evidence="1" id="KW-0472">Membrane</keyword>
<reference evidence="3" key="1">
    <citation type="submission" date="2023-02" db="EMBL/GenBank/DDBJ databases">
        <title>Genome of toxic invasive species Heracleum sosnowskyi carries increased number of genes despite the absence of recent whole-genome duplications.</title>
        <authorList>
            <person name="Schelkunov M."/>
            <person name="Shtratnikova V."/>
            <person name="Makarenko M."/>
            <person name="Klepikova A."/>
            <person name="Omelchenko D."/>
            <person name="Novikova G."/>
            <person name="Obukhova E."/>
            <person name="Bogdanov V."/>
            <person name="Penin A."/>
            <person name="Logacheva M."/>
        </authorList>
    </citation>
    <scope>NUCLEOTIDE SEQUENCE</scope>
    <source>
        <strain evidence="3">Hsosn_3</strain>
        <tissue evidence="3">Leaf</tissue>
    </source>
</reference>
<keyword evidence="3" id="KW-0418">Kinase</keyword>
<keyword evidence="3" id="KW-0808">Transferase</keyword>
<protein>
    <submittedName>
        <fullName evidence="3">Proline-rich receptor-like protein kinase PERK3</fullName>
    </submittedName>
</protein>
<evidence type="ECO:0000259" key="2">
    <source>
        <dbReference type="Pfam" id="PF03168"/>
    </source>
</evidence>
<evidence type="ECO:0000256" key="1">
    <source>
        <dbReference type="SAM" id="Phobius"/>
    </source>
</evidence>
<keyword evidence="1" id="KW-1133">Transmembrane helix</keyword>
<keyword evidence="4" id="KW-1185">Reference proteome</keyword>
<dbReference type="Proteomes" id="UP001237642">
    <property type="component" value="Unassembled WGS sequence"/>
</dbReference>